<sequence>MRIPFYTVSAEYLGFFVAFITNVTLIYLIITRTRQNFGSYKYLMLWFAAFSLWYSIIDILTQPAMHSYLNSFIVFCASWFKYDPLLASIIIPTYCTSYGLTLVLLAIHFVYRYIAMIHPNEIRWFKYPRALIVGSQGEIQIQWKSCLAMTNVYCIAITTLVTIMSLGYSIYIKMQSVNDMVAEKTRALQRQLFHALVLQTIVPIIFMYTPTTILFLCPIIGVELGMIANMTSVCLALYPALDPLVVMYFIKDYRSYLLKKMNISKKVSTVTGATSVFRNEDEII</sequence>
<dbReference type="OrthoDB" id="5812563at2759"/>
<dbReference type="PhylomeDB" id="Q9GS14"/>
<keyword evidence="1" id="KW-0812">Transmembrane</keyword>
<dbReference type="FunCoup" id="Q9GS14">
    <property type="interactions" value="811"/>
</dbReference>
<dbReference type="RefSeq" id="NP_505395.2">
    <property type="nucleotide sequence ID" value="NM_072994.2"/>
</dbReference>
<keyword evidence="3" id="KW-1185">Reference proteome</keyword>
<feature type="transmembrane region" description="Helical" evidence="1">
    <location>
        <begin position="89"/>
        <end position="111"/>
    </location>
</feature>
<dbReference type="GO" id="GO:0038022">
    <property type="term" value="F:G protein-coupled olfactory receptor activity"/>
    <property type="evidence" value="ECO:0000318"/>
    <property type="project" value="GO_Central"/>
</dbReference>
<dbReference type="AlphaFoldDB" id="Q9GS14"/>
<protein>
    <submittedName>
        <fullName evidence="2">Seven TM Receptor</fullName>
    </submittedName>
</protein>
<feature type="transmembrane region" description="Helical" evidence="1">
    <location>
        <begin position="12"/>
        <end position="30"/>
    </location>
</feature>
<name>Q9GS14_CAEEL</name>
<keyword evidence="1" id="KW-1133">Transmembrane helix</keyword>
<dbReference type="eggNOG" id="ENOG502TGMP">
    <property type="taxonomic scope" value="Eukaryota"/>
</dbReference>
<dbReference type="SMR" id="Q9GS14"/>
<dbReference type="WormBase" id="F07C3.8">
    <property type="protein sequence ID" value="CE35271"/>
    <property type="gene ID" value="WBGene00006152"/>
    <property type="gene designation" value="str-94"/>
</dbReference>
<dbReference type="CTD" id="191996"/>
<dbReference type="GO" id="GO:0042048">
    <property type="term" value="P:olfactory behavior"/>
    <property type="evidence" value="ECO:0000318"/>
    <property type="project" value="GO_Central"/>
</dbReference>
<gene>
    <name evidence="2 4" type="primary">str-94</name>
    <name evidence="2" type="ORF">CELE_F07C3.8</name>
    <name evidence="4" type="ORF">F07C3.8</name>
</gene>
<evidence type="ECO:0000256" key="1">
    <source>
        <dbReference type="SAM" id="Phobius"/>
    </source>
</evidence>
<dbReference type="InParanoid" id="Q9GS14"/>
<dbReference type="UCSC" id="F07C3.8">
    <property type="organism name" value="c. elegans"/>
</dbReference>
<keyword evidence="2" id="KW-0675">Receptor</keyword>
<dbReference type="GO" id="GO:0005886">
    <property type="term" value="C:plasma membrane"/>
    <property type="evidence" value="ECO:0000318"/>
    <property type="project" value="GO_Central"/>
</dbReference>
<evidence type="ECO:0000313" key="3">
    <source>
        <dbReference type="Proteomes" id="UP000001940"/>
    </source>
</evidence>
<dbReference type="AGR" id="WB:WBGene00006152"/>
<feature type="transmembrane region" description="Helical" evidence="1">
    <location>
        <begin position="42"/>
        <end position="60"/>
    </location>
</feature>
<proteinExistence type="predicted"/>
<evidence type="ECO:0000313" key="4">
    <source>
        <dbReference type="WormBase" id="F07C3.8"/>
    </source>
</evidence>
<dbReference type="GeneID" id="191996"/>
<accession>Q9GS14</accession>
<dbReference type="GO" id="GO:0007186">
    <property type="term" value="P:G protein-coupled receptor signaling pathway"/>
    <property type="evidence" value="ECO:0000318"/>
    <property type="project" value="GO_Central"/>
</dbReference>
<dbReference type="PANTHER" id="PTHR22943">
    <property type="entry name" value="7-TRANSMEMBRANE DOMAIN RECEPTOR C.ELEGANS"/>
    <property type="match status" value="1"/>
</dbReference>
<feature type="transmembrane region" description="Helical" evidence="1">
    <location>
        <begin position="150"/>
        <end position="171"/>
    </location>
</feature>
<dbReference type="InterPro" id="IPR019428">
    <property type="entry name" value="7TM_GPCR_serpentine_rcpt_Str"/>
</dbReference>
<reference evidence="2 3" key="1">
    <citation type="journal article" date="1998" name="Science">
        <title>Genome sequence of the nematode C. elegans: a platform for investigating biology.</title>
        <authorList>
            <consortium name="The C. elegans sequencing consortium"/>
            <person name="Sulson J.E."/>
            <person name="Waterston R."/>
        </authorList>
    </citation>
    <scope>NUCLEOTIDE SEQUENCE [LARGE SCALE GENOMIC DNA]</scope>
    <source>
        <strain evidence="2 3">Bristol N2</strain>
    </source>
</reference>
<evidence type="ECO:0000313" key="2">
    <source>
        <dbReference type="EMBL" id="CCD68935.1"/>
    </source>
</evidence>
<dbReference type="EMBL" id="BX284605">
    <property type="protein sequence ID" value="CCD68935.1"/>
    <property type="molecule type" value="Genomic_DNA"/>
</dbReference>
<feature type="transmembrane region" description="Helical" evidence="1">
    <location>
        <begin position="192"/>
        <end position="221"/>
    </location>
</feature>
<dbReference type="OMA" id="IQWKSCL"/>
<dbReference type="KEGG" id="cel:CELE_F07C3.8"/>
<dbReference type="PANTHER" id="PTHR22943:SF103">
    <property type="entry name" value="SEVEN TM RECEPTOR"/>
    <property type="match status" value="1"/>
</dbReference>
<organism evidence="2 3">
    <name type="scientific">Caenorhabditis elegans</name>
    <dbReference type="NCBI Taxonomy" id="6239"/>
    <lineage>
        <taxon>Eukaryota</taxon>
        <taxon>Metazoa</taxon>
        <taxon>Ecdysozoa</taxon>
        <taxon>Nematoda</taxon>
        <taxon>Chromadorea</taxon>
        <taxon>Rhabditida</taxon>
        <taxon>Rhabditina</taxon>
        <taxon>Rhabditomorpha</taxon>
        <taxon>Rhabditoidea</taxon>
        <taxon>Rhabditidae</taxon>
        <taxon>Peloderinae</taxon>
        <taxon>Caenorhabditis</taxon>
    </lineage>
</organism>
<dbReference type="Pfam" id="PF10326">
    <property type="entry name" value="7TM_GPCR_Str"/>
    <property type="match status" value="2"/>
</dbReference>
<dbReference type="PaxDb" id="6239-F07C3.8"/>
<dbReference type="HOGENOM" id="CLU_036335_2_0_1"/>
<dbReference type="Proteomes" id="UP000001940">
    <property type="component" value="Chromosome V"/>
</dbReference>
<keyword evidence="1" id="KW-0472">Membrane</keyword>
<dbReference type="SUPFAM" id="SSF81321">
    <property type="entry name" value="Family A G protein-coupled receptor-like"/>
    <property type="match status" value="1"/>
</dbReference>